<feature type="transmembrane region" description="Helical" evidence="7">
    <location>
        <begin position="157"/>
        <end position="178"/>
    </location>
</feature>
<accession>A0A4P6HJP9</accession>
<evidence type="ECO:0000256" key="7">
    <source>
        <dbReference type="RuleBase" id="RU363032"/>
    </source>
</evidence>
<feature type="domain" description="ABC transmembrane type-1" evidence="8">
    <location>
        <begin position="19"/>
        <end position="223"/>
    </location>
</feature>
<gene>
    <name evidence="9" type="ORF">C3Y92_08985</name>
</gene>
<dbReference type="EMBL" id="CP026538">
    <property type="protein sequence ID" value="QAZ67351.1"/>
    <property type="molecule type" value="Genomic_DNA"/>
</dbReference>
<evidence type="ECO:0000259" key="8">
    <source>
        <dbReference type="PROSITE" id="PS50928"/>
    </source>
</evidence>
<dbReference type="SUPFAM" id="SSF161098">
    <property type="entry name" value="MetI-like"/>
    <property type="match status" value="1"/>
</dbReference>
<dbReference type="PANTHER" id="PTHR30183:SF3">
    <property type="entry name" value="MOLYBDENUM TRANSPORT SYSTEM PERMEASE PROTEIN MODB"/>
    <property type="match status" value="1"/>
</dbReference>
<feature type="transmembrane region" description="Helical" evidence="7">
    <location>
        <begin position="21"/>
        <end position="44"/>
    </location>
</feature>
<name>A0A4P6HJP9_9BACT</name>
<evidence type="ECO:0000256" key="5">
    <source>
        <dbReference type="ARBA" id="ARBA00022989"/>
    </source>
</evidence>
<dbReference type="GO" id="GO:0005886">
    <property type="term" value="C:plasma membrane"/>
    <property type="evidence" value="ECO:0007669"/>
    <property type="project" value="UniProtKB-SubCell"/>
</dbReference>
<protein>
    <submittedName>
        <fullName evidence="9">Molybdate ABC transporter permease subunit</fullName>
    </submittedName>
</protein>
<reference evidence="9 10" key="1">
    <citation type="submission" date="2018-02" db="EMBL/GenBank/DDBJ databases">
        <title>Genome sequence of Desulfovibrio carbinolicus DSM 3852.</title>
        <authorList>
            <person name="Wilbanks E."/>
            <person name="Skennerton C.T."/>
            <person name="Orphan V.J."/>
        </authorList>
    </citation>
    <scope>NUCLEOTIDE SEQUENCE [LARGE SCALE GENOMIC DNA]</scope>
    <source>
        <strain evidence="9 10">DSM 3852</strain>
    </source>
</reference>
<comment type="similarity">
    <text evidence="7">Belongs to the binding-protein-dependent transport system permease family.</text>
</comment>
<keyword evidence="3" id="KW-1003">Cell membrane</keyword>
<feature type="transmembrane region" description="Helical" evidence="7">
    <location>
        <begin position="205"/>
        <end position="223"/>
    </location>
</feature>
<sequence>MIPTTLAATASDPDVLFSIRLTLRVMAVAVPLFFLLGVPLGYVLGRGRSRLVAALDVIVSLPLVLPPMAVGFFLLLLLGRNGLFGGPLGKLAGMEIVFGFSGLVVAAVISGLPLMVRPVQAAVRGDLTRLMELSAVLGKSSAETFVRVVLPHCRRSVAAGMFLAVGRALGEVGVSLLLGGDIIGRTNTVSLEIYNAVFSGQYDRAGYLAGLLCLVSLALTWLLKRTGRG</sequence>
<evidence type="ECO:0000256" key="4">
    <source>
        <dbReference type="ARBA" id="ARBA00022692"/>
    </source>
</evidence>
<dbReference type="CDD" id="cd06261">
    <property type="entry name" value="TM_PBP2"/>
    <property type="match status" value="1"/>
</dbReference>
<keyword evidence="10" id="KW-1185">Reference proteome</keyword>
<dbReference type="PANTHER" id="PTHR30183">
    <property type="entry name" value="MOLYBDENUM TRANSPORT SYSTEM PERMEASE PROTEIN MODB"/>
    <property type="match status" value="1"/>
</dbReference>
<dbReference type="RefSeq" id="WP_129351859.1">
    <property type="nucleotide sequence ID" value="NZ_CP026538.1"/>
</dbReference>
<dbReference type="Gene3D" id="1.10.3720.10">
    <property type="entry name" value="MetI-like"/>
    <property type="match status" value="1"/>
</dbReference>
<proteinExistence type="inferred from homology"/>
<comment type="subcellular location">
    <subcellularLocation>
        <location evidence="1 7">Cell membrane</location>
        <topology evidence="1 7">Multi-pass membrane protein</topology>
    </subcellularLocation>
</comment>
<dbReference type="Proteomes" id="UP000293296">
    <property type="component" value="Chromosome"/>
</dbReference>
<dbReference type="GO" id="GO:0055085">
    <property type="term" value="P:transmembrane transport"/>
    <property type="evidence" value="ECO:0007669"/>
    <property type="project" value="InterPro"/>
</dbReference>
<dbReference type="KEGG" id="dcb:C3Y92_08985"/>
<dbReference type="Pfam" id="PF00528">
    <property type="entry name" value="BPD_transp_1"/>
    <property type="match status" value="1"/>
</dbReference>
<dbReference type="InterPro" id="IPR000515">
    <property type="entry name" value="MetI-like"/>
</dbReference>
<organism evidence="9 10">
    <name type="scientific">Solidesulfovibrio carbinolicus</name>
    <dbReference type="NCBI Taxonomy" id="296842"/>
    <lineage>
        <taxon>Bacteria</taxon>
        <taxon>Pseudomonadati</taxon>
        <taxon>Thermodesulfobacteriota</taxon>
        <taxon>Desulfovibrionia</taxon>
        <taxon>Desulfovibrionales</taxon>
        <taxon>Desulfovibrionaceae</taxon>
        <taxon>Solidesulfovibrio</taxon>
    </lineage>
</organism>
<evidence type="ECO:0000256" key="3">
    <source>
        <dbReference type="ARBA" id="ARBA00022475"/>
    </source>
</evidence>
<dbReference type="PROSITE" id="PS50928">
    <property type="entry name" value="ABC_TM1"/>
    <property type="match status" value="1"/>
</dbReference>
<evidence type="ECO:0000313" key="9">
    <source>
        <dbReference type="EMBL" id="QAZ67351.1"/>
    </source>
</evidence>
<evidence type="ECO:0000256" key="6">
    <source>
        <dbReference type="ARBA" id="ARBA00023136"/>
    </source>
</evidence>
<evidence type="ECO:0000256" key="1">
    <source>
        <dbReference type="ARBA" id="ARBA00004651"/>
    </source>
</evidence>
<keyword evidence="5 7" id="KW-1133">Transmembrane helix</keyword>
<keyword evidence="4 7" id="KW-0812">Transmembrane</keyword>
<dbReference type="InterPro" id="IPR035906">
    <property type="entry name" value="MetI-like_sf"/>
</dbReference>
<keyword evidence="6 7" id="KW-0472">Membrane</keyword>
<evidence type="ECO:0000313" key="10">
    <source>
        <dbReference type="Proteomes" id="UP000293296"/>
    </source>
</evidence>
<evidence type="ECO:0000256" key="2">
    <source>
        <dbReference type="ARBA" id="ARBA00022448"/>
    </source>
</evidence>
<dbReference type="AlphaFoldDB" id="A0A4P6HJP9"/>
<keyword evidence="2 7" id="KW-0813">Transport</keyword>
<feature type="transmembrane region" description="Helical" evidence="7">
    <location>
        <begin position="51"/>
        <end position="76"/>
    </location>
</feature>
<dbReference type="OrthoDB" id="9795403at2"/>
<feature type="transmembrane region" description="Helical" evidence="7">
    <location>
        <begin position="96"/>
        <end position="116"/>
    </location>
</feature>